<dbReference type="Proteomes" id="UP000790377">
    <property type="component" value="Unassembled WGS sequence"/>
</dbReference>
<gene>
    <name evidence="1" type="ORF">BJ138DRAFT_1165622</name>
</gene>
<proteinExistence type="predicted"/>
<protein>
    <submittedName>
        <fullName evidence="1">Heterokaryon incompatibility protein-domain-containing protein</fullName>
    </submittedName>
</protein>
<reference evidence="1" key="1">
    <citation type="journal article" date="2021" name="New Phytol.">
        <title>Evolutionary innovations through gain and loss of genes in the ectomycorrhizal Boletales.</title>
        <authorList>
            <person name="Wu G."/>
            <person name="Miyauchi S."/>
            <person name="Morin E."/>
            <person name="Kuo A."/>
            <person name="Drula E."/>
            <person name="Varga T."/>
            <person name="Kohler A."/>
            <person name="Feng B."/>
            <person name="Cao Y."/>
            <person name="Lipzen A."/>
            <person name="Daum C."/>
            <person name="Hundley H."/>
            <person name="Pangilinan J."/>
            <person name="Johnson J."/>
            <person name="Barry K."/>
            <person name="LaButti K."/>
            <person name="Ng V."/>
            <person name="Ahrendt S."/>
            <person name="Min B."/>
            <person name="Choi I.G."/>
            <person name="Park H."/>
            <person name="Plett J.M."/>
            <person name="Magnuson J."/>
            <person name="Spatafora J.W."/>
            <person name="Nagy L.G."/>
            <person name="Henrissat B."/>
            <person name="Grigoriev I.V."/>
            <person name="Yang Z.L."/>
            <person name="Xu J."/>
            <person name="Martin F.M."/>
        </authorList>
    </citation>
    <scope>NUCLEOTIDE SEQUENCE</scope>
    <source>
        <strain evidence="1">ATCC 28755</strain>
    </source>
</reference>
<evidence type="ECO:0000313" key="2">
    <source>
        <dbReference type="Proteomes" id="UP000790377"/>
    </source>
</evidence>
<dbReference type="EMBL" id="MU268305">
    <property type="protein sequence ID" value="KAH7904981.1"/>
    <property type="molecule type" value="Genomic_DNA"/>
</dbReference>
<comment type="caution">
    <text evidence="1">The sequence shown here is derived from an EMBL/GenBank/DDBJ whole genome shotgun (WGS) entry which is preliminary data.</text>
</comment>
<keyword evidence="2" id="KW-1185">Reference proteome</keyword>
<accession>A0ACB7ZVN7</accession>
<sequence>MCEWRGALEDAEHAIQLDHTSPWGYERKHAALHGAQDYGNAIEAFSTMLLKLENSLDPVTRKLRQRYVSPADVDRAIRRAINLSFQNFPLRLIETTTGRLCGRGKRINTFKATLDYKKLVSSMTTDATFDHEHIAEVVMKYFRYVMLSHRWDENEPLLSVVQKKKVYDLESLYPVTKLQRFCQTARDAGYNWAWSDTCCIDKTNSVELQQSLNSMFDWYRHSSLTIVYLSDVPPSSEPGALAKSVWTTRGWTLQEFLAPRVIRFFGQDWTPYLNDCSSNHKESTAIMQELEDATGIAARASIGFRPSTTEVRQTLQWASTRVTTVQEDVAYSLFGIFNVKLPVIYGENKQHALGRLLEEIIAQSGDVTALDWIGQPSEYNSCLPADIAVYKASAHTPLLASRVETETSVPELQSFTAEMALALYDKLDRQPPPRFANHRLTLPCIVFPLRALTKQTDGRSNVYSATADGLVEGIQITTADNFSPFSLSRPSRLSRGMLLVRPWNRDLLDAIDIASDVRNAVSAPLSSNVIPPGLASQPLPEFDASEVREALILIARLKQRFAALLLVRQRSGEYRRVASDHDIIAQVRDVNKLMNIRSIEIL</sequence>
<name>A0ACB7ZVN7_9AGAM</name>
<organism evidence="1 2">
    <name type="scientific">Hygrophoropsis aurantiaca</name>
    <dbReference type="NCBI Taxonomy" id="72124"/>
    <lineage>
        <taxon>Eukaryota</taxon>
        <taxon>Fungi</taxon>
        <taxon>Dikarya</taxon>
        <taxon>Basidiomycota</taxon>
        <taxon>Agaricomycotina</taxon>
        <taxon>Agaricomycetes</taxon>
        <taxon>Agaricomycetidae</taxon>
        <taxon>Boletales</taxon>
        <taxon>Coniophorineae</taxon>
        <taxon>Hygrophoropsidaceae</taxon>
        <taxon>Hygrophoropsis</taxon>
    </lineage>
</organism>
<evidence type="ECO:0000313" key="1">
    <source>
        <dbReference type="EMBL" id="KAH7904981.1"/>
    </source>
</evidence>